<sequence length="58" mass="6578">MNQTEADERFVLPEERIDLDAGFGRLRLTERRRDFEAGRSGGLGMALESLLRGVSNLR</sequence>
<evidence type="ECO:0000313" key="2">
    <source>
        <dbReference type="Proteomes" id="UP001241072"/>
    </source>
</evidence>
<keyword evidence="2" id="KW-1185">Reference proteome</keyword>
<comment type="caution">
    <text evidence="1">The sequence shown here is derived from an EMBL/GenBank/DDBJ whole genome shotgun (WGS) entry which is preliminary data.</text>
</comment>
<gene>
    <name evidence="1" type="ORF">Q5716_11390</name>
</gene>
<evidence type="ECO:0000313" key="1">
    <source>
        <dbReference type="EMBL" id="MDO7882829.1"/>
    </source>
</evidence>
<reference evidence="1 2" key="1">
    <citation type="submission" date="2023-07" db="EMBL/GenBank/DDBJ databases">
        <title>Protaetiibacter sp. nov WY-16 isolated from soil.</title>
        <authorList>
            <person name="Liu B."/>
            <person name="Wan Y."/>
        </authorList>
    </citation>
    <scope>NUCLEOTIDE SEQUENCE [LARGE SCALE GENOMIC DNA]</scope>
    <source>
        <strain evidence="1 2">WY-16</strain>
    </source>
</reference>
<proteinExistence type="predicted"/>
<dbReference type="EMBL" id="JAUQUB010000002">
    <property type="protein sequence ID" value="MDO7882829.1"/>
    <property type="molecule type" value="Genomic_DNA"/>
</dbReference>
<accession>A0ABT9BP83</accession>
<dbReference type="RefSeq" id="WP_305003261.1">
    <property type="nucleotide sequence ID" value="NZ_JAUQUB010000002.1"/>
</dbReference>
<organism evidence="1 2">
    <name type="scientific">Antiquaquibacter soli</name>
    <dbReference type="NCBI Taxonomy" id="3064523"/>
    <lineage>
        <taxon>Bacteria</taxon>
        <taxon>Bacillati</taxon>
        <taxon>Actinomycetota</taxon>
        <taxon>Actinomycetes</taxon>
        <taxon>Micrococcales</taxon>
        <taxon>Microbacteriaceae</taxon>
        <taxon>Antiquaquibacter</taxon>
    </lineage>
</organism>
<protein>
    <submittedName>
        <fullName evidence="1">Uncharacterized protein</fullName>
    </submittedName>
</protein>
<name>A0ABT9BP83_9MICO</name>
<dbReference type="Proteomes" id="UP001241072">
    <property type="component" value="Unassembled WGS sequence"/>
</dbReference>